<keyword evidence="2" id="KW-1185">Reference proteome</keyword>
<dbReference type="AlphaFoldDB" id="A0A7W6DL67"/>
<gene>
    <name evidence="1" type="ORF">GGR44_003132</name>
</gene>
<organism evidence="1 2">
    <name type="scientific">Sphingobium fontiphilum</name>
    <dbReference type="NCBI Taxonomy" id="944425"/>
    <lineage>
        <taxon>Bacteria</taxon>
        <taxon>Pseudomonadati</taxon>
        <taxon>Pseudomonadota</taxon>
        <taxon>Alphaproteobacteria</taxon>
        <taxon>Sphingomonadales</taxon>
        <taxon>Sphingomonadaceae</taxon>
        <taxon>Sphingobium</taxon>
    </lineage>
</organism>
<comment type="caution">
    <text evidence="1">The sequence shown here is derived from an EMBL/GenBank/DDBJ whole genome shotgun (WGS) entry which is preliminary data.</text>
</comment>
<name>A0A7W6DL67_9SPHN</name>
<dbReference type="EMBL" id="JACIEB010000009">
    <property type="protein sequence ID" value="MBB3983441.1"/>
    <property type="molecule type" value="Genomic_DNA"/>
</dbReference>
<protein>
    <submittedName>
        <fullName evidence="1">Uncharacterized protein</fullName>
    </submittedName>
</protein>
<accession>A0A7W6DL67</accession>
<proteinExistence type="predicted"/>
<dbReference type="Proteomes" id="UP000552757">
    <property type="component" value="Unassembled WGS sequence"/>
</dbReference>
<evidence type="ECO:0000313" key="1">
    <source>
        <dbReference type="EMBL" id="MBB3983441.1"/>
    </source>
</evidence>
<sequence length="122" mass="13509">MLSLPNLDAMQAVLAQPMEPVLHELLSDRVVDAIACGYEHQTHIIICEPGDTEADFLRAAAFSPPLSGWLYGDACFQPLWDWAARHDGWFEWLSCIGKAGFAFILLVPDSEDIDPTLLAIEP</sequence>
<reference evidence="1 2" key="1">
    <citation type="submission" date="2020-08" db="EMBL/GenBank/DDBJ databases">
        <title>Genomic Encyclopedia of Type Strains, Phase IV (KMG-IV): sequencing the most valuable type-strain genomes for metagenomic binning, comparative biology and taxonomic classification.</title>
        <authorList>
            <person name="Goeker M."/>
        </authorList>
    </citation>
    <scope>NUCLEOTIDE SEQUENCE [LARGE SCALE GENOMIC DNA]</scope>
    <source>
        <strain evidence="1 2">DSM 29348</strain>
    </source>
</reference>
<evidence type="ECO:0000313" key="2">
    <source>
        <dbReference type="Proteomes" id="UP000552757"/>
    </source>
</evidence>